<dbReference type="PROSITE" id="PS01124">
    <property type="entry name" value="HTH_ARAC_FAMILY_2"/>
    <property type="match status" value="1"/>
</dbReference>
<name>A0ABW2RRL1_9NOCA</name>
<keyword evidence="3" id="KW-0804">Transcription</keyword>
<dbReference type="InterPro" id="IPR032687">
    <property type="entry name" value="AraC-type_N"/>
</dbReference>
<proteinExistence type="predicted"/>
<gene>
    <name evidence="5" type="ORF">ACFQS9_00850</name>
</gene>
<keyword evidence="2" id="KW-0238">DNA-binding</keyword>
<dbReference type="InterPro" id="IPR018060">
    <property type="entry name" value="HTH_AraC"/>
</dbReference>
<protein>
    <submittedName>
        <fullName evidence="5">AraC family transcriptional regulator ligand-binding domain-containing protein</fullName>
    </submittedName>
</protein>
<dbReference type="Pfam" id="PF12625">
    <property type="entry name" value="Arabinose_bd"/>
    <property type="match status" value="1"/>
</dbReference>
<feature type="domain" description="HTH araC/xylS-type" evidence="4">
    <location>
        <begin position="250"/>
        <end position="345"/>
    </location>
</feature>
<dbReference type="EMBL" id="JBHTCS010000001">
    <property type="protein sequence ID" value="MFC7446430.1"/>
    <property type="molecule type" value="Genomic_DNA"/>
</dbReference>
<keyword evidence="1" id="KW-0805">Transcription regulation</keyword>
<comment type="caution">
    <text evidence="5">The sequence shown here is derived from an EMBL/GenBank/DDBJ whole genome shotgun (WGS) entry which is preliminary data.</text>
</comment>
<organism evidence="5 6">
    <name type="scientific">Rhodococcus daqingensis</name>
    <dbReference type="NCBI Taxonomy" id="2479363"/>
    <lineage>
        <taxon>Bacteria</taxon>
        <taxon>Bacillati</taxon>
        <taxon>Actinomycetota</taxon>
        <taxon>Actinomycetes</taxon>
        <taxon>Mycobacteriales</taxon>
        <taxon>Nocardiaceae</taxon>
        <taxon>Rhodococcus</taxon>
    </lineage>
</organism>
<dbReference type="Gene3D" id="1.10.10.60">
    <property type="entry name" value="Homeodomain-like"/>
    <property type="match status" value="1"/>
</dbReference>
<evidence type="ECO:0000256" key="3">
    <source>
        <dbReference type="ARBA" id="ARBA00023163"/>
    </source>
</evidence>
<dbReference type="InterPro" id="IPR009057">
    <property type="entry name" value="Homeodomain-like_sf"/>
</dbReference>
<dbReference type="Pfam" id="PF12833">
    <property type="entry name" value="HTH_18"/>
    <property type="match status" value="1"/>
</dbReference>
<evidence type="ECO:0000313" key="5">
    <source>
        <dbReference type="EMBL" id="MFC7446430.1"/>
    </source>
</evidence>
<evidence type="ECO:0000313" key="6">
    <source>
        <dbReference type="Proteomes" id="UP001596484"/>
    </source>
</evidence>
<dbReference type="RefSeq" id="WP_378400584.1">
    <property type="nucleotide sequence ID" value="NZ_JBHTCS010000001.1"/>
</dbReference>
<dbReference type="PANTHER" id="PTHR47894:SF1">
    <property type="entry name" value="HTH-TYPE TRANSCRIPTIONAL REGULATOR VQSM"/>
    <property type="match status" value="1"/>
</dbReference>
<keyword evidence="6" id="KW-1185">Reference proteome</keyword>
<evidence type="ECO:0000256" key="2">
    <source>
        <dbReference type="ARBA" id="ARBA00023125"/>
    </source>
</evidence>
<dbReference type="PANTHER" id="PTHR47894">
    <property type="entry name" value="HTH-TYPE TRANSCRIPTIONAL REGULATOR GADX"/>
    <property type="match status" value="1"/>
</dbReference>
<dbReference type="Proteomes" id="UP001596484">
    <property type="component" value="Unassembled WGS sequence"/>
</dbReference>
<evidence type="ECO:0000259" key="4">
    <source>
        <dbReference type="PROSITE" id="PS01124"/>
    </source>
</evidence>
<sequence>MPGMGAPSPWWDFPRGVAGARIIAGVGAEHGLTAGRCLRGTGLTPGDLDDADAVVDAGDEIRIVRNVLAGVPTEVRGDGSWLGAAAGARYTLGQAGVLGFALIASPTLGDAMRIGMRHLGASNAFVRVGLNAGGAEVRVTFDDSDIDEDVRPFLVARDLMAILQVLTHVTAGSTSHGRLELRLPRVPAIETAAAGLVDRIEFGRPRNVTVLPAEFLARPLPQADARTAEVCARHCSDLVEQRRLRRGTSGAVRAALLRDPARPPSMRGVAGELGVSERTLRSRLEFERTSFRVIRDEVREALALDMLGTSALSVEEVARRLGYAETASFTRAFTRWRGAPPSRHR</sequence>
<dbReference type="SUPFAM" id="SSF46689">
    <property type="entry name" value="Homeodomain-like"/>
    <property type="match status" value="1"/>
</dbReference>
<evidence type="ECO:0000256" key="1">
    <source>
        <dbReference type="ARBA" id="ARBA00023015"/>
    </source>
</evidence>
<accession>A0ABW2RRL1</accession>
<dbReference type="SMART" id="SM00342">
    <property type="entry name" value="HTH_ARAC"/>
    <property type="match status" value="1"/>
</dbReference>
<reference evidence="6" key="1">
    <citation type="journal article" date="2019" name="Int. J. Syst. Evol. Microbiol.">
        <title>The Global Catalogue of Microorganisms (GCM) 10K type strain sequencing project: providing services to taxonomists for standard genome sequencing and annotation.</title>
        <authorList>
            <consortium name="The Broad Institute Genomics Platform"/>
            <consortium name="The Broad Institute Genome Sequencing Center for Infectious Disease"/>
            <person name="Wu L."/>
            <person name="Ma J."/>
        </authorList>
    </citation>
    <scope>NUCLEOTIDE SEQUENCE [LARGE SCALE GENOMIC DNA]</scope>
    <source>
        <strain evidence="6">ICMP 19430</strain>
    </source>
</reference>